<dbReference type="GO" id="GO:0003700">
    <property type="term" value="F:DNA-binding transcription factor activity"/>
    <property type="evidence" value="ECO:0007669"/>
    <property type="project" value="InterPro"/>
</dbReference>
<evidence type="ECO:0000256" key="5">
    <source>
        <dbReference type="ARBA" id="ARBA00023242"/>
    </source>
</evidence>
<feature type="region of interest" description="Disordered" evidence="6">
    <location>
        <begin position="1"/>
        <end position="23"/>
    </location>
</feature>
<evidence type="ECO:0000313" key="9">
    <source>
        <dbReference type="Proteomes" id="UP001146351"/>
    </source>
</evidence>
<feature type="region of interest" description="Disordered" evidence="6">
    <location>
        <begin position="56"/>
        <end position="77"/>
    </location>
</feature>
<evidence type="ECO:0000256" key="1">
    <source>
        <dbReference type="ARBA" id="ARBA00004123"/>
    </source>
</evidence>
<dbReference type="InterPro" id="IPR002112">
    <property type="entry name" value="Leuzip_Jun"/>
</dbReference>
<dbReference type="Gene3D" id="1.20.5.170">
    <property type="match status" value="1"/>
</dbReference>
<dbReference type="AlphaFoldDB" id="A0A9W9M0K9"/>
<evidence type="ECO:0000256" key="3">
    <source>
        <dbReference type="ARBA" id="ARBA00023125"/>
    </source>
</evidence>
<comment type="subcellular location">
    <subcellularLocation>
        <location evidence="1">Nucleus</location>
    </subcellularLocation>
</comment>
<dbReference type="PROSITE" id="PS00036">
    <property type="entry name" value="BZIP_BASIC"/>
    <property type="match status" value="1"/>
</dbReference>
<feature type="compositionally biased region" description="Polar residues" evidence="6">
    <location>
        <begin position="1"/>
        <end position="12"/>
    </location>
</feature>
<keyword evidence="9" id="KW-1185">Reference proteome</keyword>
<dbReference type="PRINTS" id="PR00043">
    <property type="entry name" value="LEUZIPPRJUN"/>
</dbReference>
<evidence type="ECO:0000256" key="2">
    <source>
        <dbReference type="ARBA" id="ARBA00023015"/>
    </source>
</evidence>
<evidence type="ECO:0000313" key="8">
    <source>
        <dbReference type="EMBL" id="KAJ5183277.1"/>
    </source>
</evidence>
<keyword evidence="4" id="KW-0804">Transcription</keyword>
<keyword evidence="2" id="KW-0805">Transcription regulation</keyword>
<gene>
    <name evidence="8" type="ORF">N7492_000893</name>
</gene>
<keyword evidence="5" id="KW-0539">Nucleus</keyword>
<comment type="caution">
    <text evidence="8">The sequence shown here is derived from an EMBL/GenBank/DDBJ whole genome shotgun (WGS) entry which is preliminary data.</text>
</comment>
<evidence type="ECO:0000256" key="6">
    <source>
        <dbReference type="SAM" id="MobiDB-lite"/>
    </source>
</evidence>
<dbReference type="InterPro" id="IPR004827">
    <property type="entry name" value="bZIP"/>
</dbReference>
<dbReference type="CDD" id="cd14687">
    <property type="entry name" value="bZIP_ATF2"/>
    <property type="match status" value="1"/>
</dbReference>
<keyword evidence="3" id="KW-0238">DNA-binding</keyword>
<proteinExistence type="predicted"/>
<dbReference type="InterPro" id="IPR046347">
    <property type="entry name" value="bZIP_sf"/>
</dbReference>
<dbReference type="InterPro" id="IPR051027">
    <property type="entry name" value="bZIP_transcription_factors"/>
</dbReference>
<dbReference type="OrthoDB" id="295274at2759"/>
<feature type="domain" description="BZIP" evidence="7">
    <location>
        <begin position="85"/>
        <end position="148"/>
    </location>
</feature>
<name>A0A9W9M0K9_9EURO</name>
<dbReference type="GO" id="GO:0005634">
    <property type="term" value="C:nucleus"/>
    <property type="evidence" value="ECO:0007669"/>
    <property type="project" value="UniProtKB-SubCell"/>
</dbReference>
<dbReference type="PANTHER" id="PTHR19304">
    <property type="entry name" value="CYCLIC-AMP RESPONSE ELEMENT BINDING PROTEIN"/>
    <property type="match status" value="1"/>
</dbReference>
<protein>
    <recommendedName>
        <fullName evidence="7">BZIP domain-containing protein</fullName>
    </recommendedName>
</protein>
<dbReference type="SUPFAM" id="SSF57959">
    <property type="entry name" value="Leucine zipper domain"/>
    <property type="match status" value="1"/>
</dbReference>
<dbReference type="GO" id="GO:0003677">
    <property type="term" value="F:DNA binding"/>
    <property type="evidence" value="ECO:0007669"/>
    <property type="project" value="UniProtKB-KW"/>
</dbReference>
<evidence type="ECO:0000259" key="7">
    <source>
        <dbReference type="PROSITE" id="PS50217"/>
    </source>
</evidence>
<dbReference type="EMBL" id="JAPQKO010000001">
    <property type="protein sequence ID" value="KAJ5183277.1"/>
    <property type="molecule type" value="Genomic_DNA"/>
</dbReference>
<dbReference type="PROSITE" id="PS50217">
    <property type="entry name" value="BZIP"/>
    <property type="match status" value="1"/>
</dbReference>
<evidence type="ECO:0000256" key="4">
    <source>
        <dbReference type="ARBA" id="ARBA00023163"/>
    </source>
</evidence>
<reference evidence="8" key="1">
    <citation type="submission" date="2022-11" db="EMBL/GenBank/DDBJ databases">
        <authorList>
            <person name="Petersen C."/>
        </authorList>
    </citation>
    <scope>NUCLEOTIDE SEQUENCE</scope>
    <source>
        <strain evidence="8">IBT 21917</strain>
    </source>
</reference>
<sequence length="224" mass="24977">MAMLIDSQNGNSPTPPTQVLPDPNSLWLSPLNLCQSDEDVLIGRLGEQRTRVGLDLDRGQNKSLSQSIPKPRRPSRAYISRDNVSSDRARHLERNRLAANKCRLKKKKENEQMQSILNDETARRQILFAEVNVLKEELWHLKNEVFAHANCDDQSINAQLALMRESVLGVSASALECPSPTFSVSTRSHSVAGIDSGIAEDESNIADYYSLEDLFDGFIDSANL</sequence>
<accession>A0A9W9M0K9</accession>
<organism evidence="8 9">
    <name type="scientific">Penicillium capsulatum</name>
    <dbReference type="NCBI Taxonomy" id="69766"/>
    <lineage>
        <taxon>Eukaryota</taxon>
        <taxon>Fungi</taxon>
        <taxon>Dikarya</taxon>
        <taxon>Ascomycota</taxon>
        <taxon>Pezizomycotina</taxon>
        <taxon>Eurotiomycetes</taxon>
        <taxon>Eurotiomycetidae</taxon>
        <taxon>Eurotiales</taxon>
        <taxon>Aspergillaceae</taxon>
        <taxon>Penicillium</taxon>
    </lineage>
</organism>
<reference evidence="8" key="2">
    <citation type="journal article" date="2023" name="IMA Fungus">
        <title>Comparative genomic study of the Penicillium genus elucidates a diverse pangenome and 15 lateral gene transfer events.</title>
        <authorList>
            <person name="Petersen C."/>
            <person name="Sorensen T."/>
            <person name="Nielsen M.R."/>
            <person name="Sondergaard T.E."/>
            <person name="Sorensen J.L."/>
            <person name="Fitzpatrick D.A."/>
            <person name="Frisvad J.C."/>
            <person name="Nielsen K.L."/>
        </authorList>
    </citation>
    <scope>NUCLEOTIDE SEQUENCE</scope>
    <source>
        <strain evidence="8">IBT 21917</strain>
    </source>
</reference>
<dbReference type="SMART" id="SM00338">
    <property type="entry name" value="BRLZ"/>
    <property type="match status" value="1"/>
</dbReference>
<dbReference type="Proteomes" id="UP001146351">
    <property type="component" value="Unassembled WGS sequence"/>
</dbReference>